<gene>
    <name evidence="1" type="ORF">ACH4GP_01395</name>
</gene>
<comment type="caution">
    <text evidence="1">The sequence shown here is derived from an EMBL/GenBank/DDBJ whole genome shotgun (WGS) entry which is preliminary data.</text>
</comment>
<keyword evidence="2" id="KW-1185">Reference proteome</keyword>
<evidence type="ECO:0000313" key="2">
    <source>
        <dbReference type="Proteomes" id="UP001610990"/>
    </source>
</evidence>
<protein>
    <submittedName>
        <fullName evidence="1">Uncharacterized protein</fullName>
    </submittedName>
</protein>
<reference evidence="1 2" key="1">
    <citation type="submission" date="2024-10" db="EMBL/GenBank/DDBJ databases">
        <title>The Natural Products Discovery Center: Release of the First 8490 Sequenced Strains for Exploring Actinobacteria Biosynthetic Diversity.</title>
        <authorList>
            <person name="Kalkreuter E."/>
            <person name="Kautsar S.A."/>
            <person name="Yang D."/>
            <person name="Bader C.D."/>
            <person name="Teijaro C.N."/>
            <person name="Fluegel L."/>
            <person name="Davis C.M."/>
            <person name="Simpson J.R."/>
            <person name="Lauterbach L."/>
            <person name="Steele A.D."/>
            <person name="Gui C."/>
            <person name="Meng S."/>
            <person name="Li G."/>
            <person name="Viehrig K."/>
            <person name="Ye F."/>
            <person name="Su P."/>
            <person name="Kiefer A.F."/>
            <person name="Nichols A."/>
            <person name="Cepeda A.J."/>
            <person name="Yan W."/>
            <person name="Fan B."/>
            <person name="Jiang Y."/>
            <person name="Adhikari A."/>
            <person name="Zheng C.-J."/>
            <person name="Schuster L."/>
            <person name="Cowan T.M."/>
            <person name="Smanski M.J."/>
            <person name="Chevrette M.G."/>
            <person name="De Carvalho L.P.S."/>
            <person name="Shen B."/>
        </authorList>
    </citation>
    <scope>NUCLEOTIDE SEQUENCE [LARGE SCALE GENOMIC DNA]</scope>
    <source>
        <strain evidence="1 2">NPDC018013</strain>
    </source>
</reference>
<accession>A0ABW7R4S9</accession>
<sequence>MRRLLKEVEAAREAALADKEKIVLHYRSGKSQFPRSIANTTPENIGWPSNSGHGAWKSECVAGMLLPVEMWLGVSRPLHNHPAKGDLKNDALCDKDDAHAAKQRSEKADLLIRMRERINGKPTTS</sequence>
<organism evidence="1 2">
    <name type="scientific">Streptomyces celluloflavus</name>
    <dbReference type="NCBI Taxonomy" id="58344"/>
    <lineage>
        <taxon>Bacteria</taxon>
        <taxon>Bacillati</taxon>
        <taxon>Actinomycetota</taxon>
        <taxon>Actinomycetes</taxon>
        <taxon>Kitasatosporales</taxon>
        <taxon>Streptomycetaceae</taxon>
        <taxon>Streptomyces</taxon>
    </lineage>
</organism>
<evidence type="ECO:0000313" key="1">
    <source>
        <dbReference type="EMBL" id="MFH8583037.1"/>
    </source>
</evidence>
<name>A0ABW7R4S9_9ACTN</name>
<dbReference type="EMBL" id="JBIRGH010000001">
    <property type="protein sequence ID" value="MFH8583037.1"/>
    <property type="molecule type" value="Genomic_DNA"/>
</dbReference>
<proteinExistence type="predicted"/>
<dbReference type="RefSeq" id="WP_397670685.1">
    <property type="nucleotide sequence ID" value="NZ_JBIRGH010000001.1"/>
</dbReference>
<dbReference type="Proteomes" id="UP001610990">
    <property type="component" value="Unassembled WGS sequence"/>
</dbReference>